<reference evidence="6" key="1">
    <citation type="submission" date="2009-01" db="EMBL/GenBank/DDBJ databases">
        <title>Complete sequence of chromosome of Arthrobacter chlorophenolicus A6.</title>
        <authorList>
            <consortium name="US DOE Joint Genome Institute"/>
            <person name="Lucas S."/>
            <person name="Copeland A."/>
            <person name="Lapidus A."/>
            <person name="Glavina del Rio T."/>
            <person name="Tice H."/>
            <person name="Bruce D."/>
            <person name="Goodwin L."/>
            <person name="Pitluck S."/>
            <person name="Goltsman E."/>
            <person name="Clum A."/>
            <person name="Larimer F."/>
            <person name="Land M."/>
            <person name="Hauser L."/>
            <person name="Kyrpides N."/>
            <person name="Mikhailova N."/>
            <person name="Jansson J."/>
            <person name="Richardson P."/>
        </authorList>
    </citation>
    <scope>NUCLEOTIDE SEQUENCE [LARGE SCALE GENOMIC DNA]</scope>
    <source>
        <strain evidence="6">A6</strain>
    </source>
</reference>
<dbReference type="SMART" id="SM00448">
    <property type="entry name" value="REC"/>
    <property type="match status" value="1"/>
</dbReference>
<evidence type="ECO:0000313" key="6">
    <source>
        <dbReference type="EMBL" id="ACL39686.1"/>
    </source>
</evidence>
<dbReference type="Proteomes" id="UP000002505">
    <property type="component" value="Chromosome"/>
</dbReference>
<evidence type="ECO:0000256" key="3">
    <source>
        <dbReference type="ARBA" id="ARBA00023163"/>
    </source>
</evidence>
<keyword evidence="3" id="KW-0804">Transcription</keyword>
<keyword evidence="7" id="KW-1185">Reference proteome</keyword>
<evidence type="ECO:0000256" key="2">
    <source>
        <dbReference type="ARBA" id="ARBA00023125"/>
    </source>
</evidence>
<dbReference type="RefSeq" id="WP_015936906.1">
    <property type="nucleotide sequence ID" value="NC_011886.1"/>
</dbReference>
<dbReference type="HOGENOM" id="CLU_000445_90_10_11"/>
<organism evidence="6 7">
    <name type="scientific">Pseudarthrobacter chlorophenolicus (strain ATCC 700700 / DSM 12829 / CIP 107037 / JCM 12360 / KCTC 9906 / NCIMB 13794 / A6)</name>
    <name type="common">Arthrobacter chlorophenolicus</name>
    <dbReference type="NCBI Taxonomy" id="452863"/>
    <lineage>
        <taxon>Bacteria</taxon>
        <taxon>Bacillati</taxon>
        <taxon>Actinomycetota</taxon>
        <taxon>Actinomycetes</taxon>
        <taxon>Micrococcales</taxon>
        <taxon>Micrococcaceae</taxon>
        <taxon>Pseudarthrobacter</taxon>
    </lineage>
</organism>
<sequence>METPAAPRGGEQASAAPIRVFIVTDHELVRQGLRELFEDEGFEIVGEGSSAAEAIRSAALLQPDIAVLDDRLPDGTGIEVCRALRSRTDPVTCLLLSGYDEDRAARATVLGGASGYVLKQVGDNTELANAVRRAARGTILIRPALRERIAERLKAAAATSLGTMTTREREVLFFMATGMTNRQIEQKLILPGQVIAGCVSSVLEGLGFARSKPAYISSDDEGLF</sequence>
<dbReference type="PROSITE" id="PS50110">
    <property type="entry name" value="RESPONSE_REGULATORY"/>
    <property type="match status" value="1"/>
</dbReference>
<dbReference type="SUPFAM" id="SSF46894">
    <property type="entry name" value="C-terminal effector domain of the bipartite response regulators"/>
    <property type="match status" value="1"/>
</dbReference>
<dbReference type="AlphaFoldDB" id="B8H6W5"/>
<dbReference type="InterPro" id="IPR058245">
    <property type="entry name" value="NreC/VraR/RcsB-like_REC"/>
</dbReference>
<dbReference type="GO" id="GO:0003677">
    <property type="term" value="F:DNA binding"/>
    <property type="evidence" value="ECO:0007669"/>
    <property type="project" value="UniProtKB-KW"/>
</dbReference>
<dbReference type="InterPro" id="IPR011006">
    <property type="entry name" value="CheY-like_superfamily"/>
</dbReference>
<feature type="modified residue" description="4-aspartylphosphate" evidence="4">
    <location>
        <position position="69"/>
    </location>
</feature>
<accession>B8H6W5</accession>
<evidence type="ECO:0000259" key="5">
    <source>
        <dbReference type="PROSITE" id="PS50110"/>
    </source>
</evidence>
<dbReference type="InterPro" id="IPR039420">
    <property type="entry name" value="WalR-like"/>
</dbReference>
<dbReference type="GO" id="GO:0006355">
    <property type="term" value="P:regulation of DNA-templated transcription"/>
    <property type="evidence" value="ECO:0007669"/>
    <property type="project" value="InterPro"/>
</dbReference>
<dbReference type="InterPro" id="IPR001789">
    <property type="entry name" value="Sig_transdc_resp-reg_receiver"/>
</dbReference>
<dbReference type="InterPro" id="IPR016032">
    <property type="entry name" value="Sig_transdc_resp-reg_C-effctor"/>
</dbReference>
<name>B8H6W5_PSECP</name>
<proteinExistence type="predicted"/>
<dbReference type="EMBL" id="CP001341">
    <property type="protein sequence ID" value="ACL39686.1"/>
    <property type="molecule type" value="Genomic_DNA"/>
</dbReference>
<evidence type="ECO:0000256" key="4">
    <source>
        <dbReference type="PROSITE-ProRule" id="PRU00169"/>
    </source>
</evidence>
<dbReference type="PANTHER" id="PTHR43214:SF24">
    <property type="entry name" value="TRANSCRIPTIONAL REGULATORY PROTEIN NARL-RELATED"/>
    <property type="match status" value="1"/>
</dbReference>
<dbReference type="GO" id="GO:0000160">
    <property type="term" value="P:phosphorelay signal transduction system"/>
    <property type="evidence" value="ECO:0007669"/>
    <property type="project" value="InterPro"/>
</dbReference>
<dbReference type="SUPFAM" id="SSF52172">
    <property type="entry name" value="CheY-like"/>
    <property type="match status" value="1"/>
</dbReference>
<dbReference type="KEGG" id="ach:Achl_1701"/>
<dbReference type="eggNOG" id="COG2197">
    <property type="taxonomic scope" value="Bacteria"/>
</dbReference>
<keyword evidence="4" id="KW-0597">Phosphoprotein</keyword>
<evidence type="ECO:0000256" key="1">
    <source>
        <dbReference type="ARBA" id="ARBA00023015"/>
    </source>
</evidence>
<dbReference type="OrthoDB" id="9808843at2"/>
<keyword evidence="1" id="KW-0805">Transcription regulation</keyword>
<dbReference type="STRING" id="452863.Achl_1701"/>
<dbReference type="Gene3D" id="3.40.50.2300">
    <property type="match status" value="1"/>
</dbReference>
<evidence type="ECO:0000313" key="7">
    <source>
        <dbReference type="Proteomes" id="UP000002505"/>
    </source>
</evidence>
<dbReference type="Pfam" id="PF00072">
    <property type="entry name" value="Response_reg"/>
    <property type="match status" value="1"/>
</dbReference>
<protein>
    <submittedName>
        <fullName evidence="6">Response regulator receiver protein</fullName>
    </submittedName>
</protein>
<dbReference type="PANTHER" id="PTHR43214">
    <property type="entry name" value="TWO-COMPONENT RESPONSE REGULATOR"/>
    <property type="match status" value="1"/>
</dbReference>
<gene>
    <name evidence="6" type="ordered locus">Achl_1701</name>
</gene>
<feature type="domain" description="Response regulatory" evidence="5">
    <location>
        <begin position="19"/>
        <end position="134"/>
    </location>
</feature>
<keyword evidence="2" id="KW-0238">DNA-binding</keyword>
<dbReference type="CDD" id="cd17535">
    <property type="entry name" value="REC_NarL-like"/>
    <property type="match status" value="1"/>
</dbReference>